<name>A0A7X2BHL3_9PSED</name>
<accession>A0A7X2BHL3</accession>
<protein>
    <submittedName>
        <fullName evidence="1">Uncharacterized protein</fullName>
    </submittedName>
</protein>
<proteinExistence type="predicted"/>
<reference evidence="1 2" key="1">
    <citation type="submission" date="2019-10" db="EMBL/GenBank/DDBJ databases">
        <title>Evaluation of single-gene subtyping targets for Pseudomonas.</title>
        <authorList>
            <person name="Reichler S.J."/>
            <person name="Orsi R.H."/>
            <person name="Wiedmann M."/>
            <person name="Martin N.H."/>
            <person name="Murphy S.I."/>
        </authorList>
    </citation>
    <scope>NUCLEOTIDE SEQUENCE [LARGE SCALE GENOMIC DNA]</scope>
    <source>
        <strain evidence="1 2">FSL R10-3257</strain>
    </source>
</reference>
<gene>
    <name evidence="1" type="ORF">GHO40_06520</name>
</gene>
<dbReference type="EMBL" id="WIWJ01000008">
    <property type="protein sequence ID" value="MQT46384.1"/>
    <property type="molecule type" value="Genomic_DNA"/>
</dbReference>
<evidence type="ECO:0000313" key="1">
    <source>
        <dbReference type="EMBL" id="MQT46384.1"/>
    </source>
</evidence>
<organism evidence="1 2">
    <name type="scientific">Pseudomonas helleri</name>
    <dbReference type="NCBI Taxonomy" id="1608996"/>
    <lineage>
        <taxon>Bacteria</taxon>
        <taxon>Pseudomonadati</taxon>
        <taxon>Pseudomonadota</taxon>
        <taxon>Gammaproteobacteria</taxon>
        <taxon>Pseudomonadales</taxon>
        <taxon>Pseudomonadaceae</taxon>
        <taxon>Pseudomonas</taxon>
    </lineage>
</organism>
<dbReference type="Proteomes" id="UP000441404">
    <property type="component" value="Unassembled WGS sequence"/>
</dbReference>
<comment type="caution">
    <text evidence="1">The sequence shown here is derived from an EMBL/GenBank/DDBJ whole genome shotgun (WGS) entry which is preliminary data.</text>
</comment>
<evidence type="ECO:0000313" key="2">
    <source>
        <dbReference type="Proteomes" id="UP000441404"/>
    </source>
</evidence>
<sequence>MSKEFRALSKLTKTVPAVNDALKLNQWLAEGSRTYGWGAILAYDRQSANKVLKQEYIQRFNSASVALPISLSVSGGAETKQLSGYEFDAPLMSFENHTDGDVSNDPRCKLRLPIIAGSYKTVAAKGIVTSISVLDPLDGQVLTMTLDLMARKGAVNDKDQVVFDISEGTGFTVDVNEHSMDQEDVGKAIQAYFKEKLPLDQKVWVLSTIDKSKNQYLKPASIVLYVRQLPGSTGIADGELLVLVAMQGDLVGTALPADFPYLTSRDSAIIMLGQKTLLEKVVHPQLSSFYSSMTSTAVKEENDYVLKTLSGSADVQHKSYNYVTESEGATLPVTIAYQTLEFAGEGNQLKVTAAGEYITAAWSGQNTVDISAGYFNNWGSQWVGTLAQTWAGSSKASYKVKADGSGLEVSSVMDNEPSRSETIKCTSIPAATDALNDVMNRLCIKYKSEYVPEMIGKIKAATHNALAGLPELNTFVLESILFRNEDSVSLNSCSLPNDLVMQGTVGHSFSAYEITPMAHIMPVGTTHQFRVEPATVTDVVWSVESVSGDGTLKGTIDTSTGLYTPPDLSGFKGDFIRERVVAKKGNYVSYALVSVLKKTITVNPLLTVKTIGKTPIEGDNVSFSANHVSGASLSWELIGPGQGGLQDKIGYSNVYTPNYTDSTSPYDIDSVSVTDESGNQVVATVIVNRTADAGAAMVEGSSTATTVQLEWVTGGLI</sequence>
<dbReference type="RefSeq" id="WP_153429403.1">
    <property type="nucleotide sequence ID" value="NZ_WIWJ01000008.1"/>
</dbReference>
<dbReference type="AlphaFoldDB" id="A0A7X2BHL3"/>